<evidence type="ECO:0000259" key="16">
    <source>
        <dbReference type="Pfam" id="PF17900"/>
    </source>
</evidence>
<dbReference type="Pfam" id="PF01433">
    <property type="entry name" value="Peptidase_M1"/>
    <property type="match status" value="1"/>
</dbReference>
<sequence length="470" mass="52052">MAGQPLTPAPVVMLNVGMSAKADPARAGQPGASTSLDPYLPNHGNGGYQVSHYDLELTYRVGPGRLDGRARITAVATQALSRFSLDFAGLRSSKVTINGKPVRHAQRGKKLHITPNRALPDGTRFTVEIRYVGSPAPIPSHWGEIGWDYLDDGVIVASQPVGAPSWFPCNDHPSDKATYGISVAVASSYQVVATGVLESKQSSASMTTWEFRLSQPTPTYLVSVQIGRYTESSFATVPMMHAAVPARLAAPFEHDFGRQPRMLVEFERMFGPYPFEQYGVVVVDAELDAPIEAQSLSVFGSNHVDGVRGSERLVAHELAHQWFGNSLTVAQWRHIWLNEGFANYAEWLWSEVSGGEPAEFHARRAWRQLSELPQDLRIADPGTRHLFDDRVYLRGAVTLHALRLRLGDEQFFALLRVWTSAHRHSTVTTDEFTTLAQRHTPWPLTELFAGWLLSPILPAFPRRTPGADRE</sequence>
<keyword evidence="8" id="KW-0645">Protease</keyword>
<feature type="domain" description="Aminopeptidase N-like N-terminal" evidence="16">
    <location>
        <begin position="51"/>
        <end position="221"/>
    </location>
</feature>
<keyword evidence="12" id="KW-0482">Metalloprotease</keyword>
<dbReference type="Proteomes" id="UP001205185">
    <property type="component" value="Unassembled WGS sequence"/>
</dbReference>
<comment type="subcellular location">
    <subcellularLocation>
        <location evidence="3">Cytoplasm</location>
    </subcellularLocation>
</comment>
<evidence type="ECO:0000256" key="12">
    <source>
        <dbReference type="ARBA" id="ARBA00023049"/>
    </source>
</evidence>
<organism evidence="17 18">
    <name type="scientific">Actinokineospora diospyrosa</name>
    <dbReference type="NCBI Taxonomy" id="103728"/>
    <lineage>
        <taxon>Bacteria</taxon>
        <taxon>Bacillati</taxon>
        <taxon>Actinomycetota</taxon>
        <taxon>Actinomycetes</taxon>
        <taxon>Pseudonocardiales</taxon>
        <taxon>Pseudonocardiaceae</taxon>
        <taxon>Actinokineospora</taxon>
    </lineage>
</organism>
<dbReference type="InterPro" id="IPR034015">
    <property type="entry name" value="M1_LTA4H"/>
</dbReference>
<dbReference type="EMBL" id="JAMTCO010000010">
    <property type="protein sequence ID" value="MCP2271869.1"/>
    <property type="molecule type" value="Genomic_DNA"/>
</dbReference>
<name>A0ABT1IGU7_9PSEU</name>
<dbReference type="InterPro" id="IPR001930">
    <property type="entry name" value="Peptidase_M1"/>
</dbReference>
<keyword evidence="11" id="KW-0862">Zinc</keyword>
<keyword evidence="18" id="KW-1185">Reference proteome</keyword>
<comment type="caution">
    <text evidence="17">The sequence shown here is derived from an EMBL/GenBank/DDBJ whole genome shotgun (WGS) entry which is preliminary data.</text>
</comment>
<evidence type="ECO:0000256" key="10">
    <source>
        <dbReference type="ARBA" id="ARBA00022801"/>
    </source>
</evidence>
<dbReference type="InterPro" id="IPR045357">
    <property type="entry name" value="Aminopeptidase_N-like_N"/>
</dbReference>
<dbReference type="SUPFAM" id="SSF63737">
    <property type="entry name" value="Leukotriene A4 hydrolase N-terminal domain"/>
    <property type="match status" value="1"/>
</dbReference>
<evidence type="ECO:0000313" key="17">
    <source>
        <dbReference type="EMBL" id="MCP2271869.1"/>
    </source>
</evidence>
<evidence type="ECO:0000256" key="14">
    <source>
        <dbReference type="ARBA" id="ARBA00031533"/>
    </source>
</evidence>
<gene>
    <name evidence="17" type="ORF">LV75_004383</name>
</gene>
<evidence type="ECO:0000256" key="1">
    <source>
        <dbReference type="ARBA" id="ARBA00000098"/>
    </source>
</evidence>
<evidence type="ECO:0000256" key="4">
    <source>
        <dbReference type="ARBA" id="ARBA00010136"/>
    </source>
</evidence>
<evidence type="ECO:0000256" key="11">
    <source>
        <dbReference type="ARBA" id="ARBA00022833"/>
    </source>
</evidence>
<evidence type="ECO:0000256" key="3">
    <source>
        <dbReference type="ARBA" id="ARBA00004496"/>
    </source>
</evidence>
<comment type="similarity">
    <text evidence="4">Belongs to the peptidase M1 family.</text>
</comment>
<evidence type="ECO:0000259" key="15">
    <source>
        <dbReference type="Pfam" id="PF01433"/>
    </source>
</evidence>
<evidence type="ECO:0000313" key="18">
    <source>
        <dbReference type="Proteomes" id="UP001205185"/>
    </source>
</evidence>
<dbReference type="InterPro" id="IPR014782">
    <property type="entry name" value="Peptidase_M1_dom"/>
</dbReference>
<evidence type="ECO:0000256" key="2">
    <source>
        <dbReference type="ARBA" id="ARBA00001947"/>
    </source>
</evidence>
<dbReference type="PANTHER" id="PTHR45726:SF3">
    <property type="entry name" value="LEUKOTRIENE A-4 HYDROLASE"/>
    <property type="match status" value="1"/>
</dbReference>
<dbReference type="InterPro" id="IPR042097">
    <property type="entry name" value="Aminopeptidase_N-like_N_sf"/>
</dbReference>
<dbReference type="Gene3D" id="2.60.40.1730">
    <property type="entry name" value="tricorn interacting facor f3 domain"/>
    <property type="match status" value="1"/>
</dbReference>
<evidence type="ECO:0000256" key="6">
    <source>
        <dbReference type="ARBA" id="ARBA00015611"/>
    </source>
</evidence>
<dbReference type="EC" id="3.4.11.2" evidence="5"/>
<comment type="cofactor">
    <cofactor evidence="2">
        <name>Zn(2+)</name>
        <dbReference type="ChEBI" id="CHEBI:29105"/>
    </cofactor>
</comment>
<feature type="domain" description="Peptidase M1 membrane alanine aminopeptidase" evidence="15">
    <location>
        <begin position="261"/>
        <end position="451"/>
    </location>
</feature>
<evidence type="ECO:0000256" key="7">
    <source>
        <dbReference type="ARBA" id="ARBA00022490"/>
    </source>
</evidence>
<dbReference type="PRINTS" id="PR00756">
    <property type="entry name" value="ALADIPTASE"/>
</dbReference>
<dbReference type="PANTHER" id="PTHR45726">
    <property type="entry name" value="LEUKOTRIENE A-4 HYDROLASE"/>
    <property type="match status" value="1"/>
</dbReference>
<evidence type="ECO:0000256" key="9">
    <source>
        <dbReference type="ARBA" id="ARBA00022723"/>
    </source>
</evidence>
<evidence type="ECO:0000256" key="13">
    <source>
        <dbReference type="ARBA" id="ARBA00029811"/>
    </source>
</evidence>
<protein>
    <recommendedName>
        <fullName evidence="6">Aminopeptidase N</fullName>
        <ecNumber evidence="5">3.4.11.2</ecNumber>
    </recommendedName>
    <alternativeName>
        <fullName evidence="13">Alanine aminopeptidase</fullName>
    </alternativeName>
    <alternativeName>
        <fullName evidence="14">Lysyl aminopeptidase</fullName>
    </alternativeName>
</protein>
<accession>A0ABT1IGU7</accession>
<comment type="catalytic activity">
    <reaction evidence="1">
        <text>Release of an N-terminal amino acid, Xaa-|-Yaa- from a peptide, amide or arylamide. Xaa is preferably Ala, but may be most amino acids including Pro (slow action). When a terminal hydrophobic residue is followed by a prolyl residue, the two may be released as an intact Xaa-Pro dipeptide.</text>
        <dbReference type="EC" id="3.4.11.2"/>
    </reaction>
</comment>
<dbReference type="Gene3D" id="1.10.390.10">
    <property type="entry name" value="Neutral Protease Domain 2"/>
    <property type="match status" value="1"/>
</dbReference>
<dbReference type="SUPFAM" id="SSF55486">
    <property type="entry name" value="Metalloproteases ('zincins'), catalytic domain"/>
    <property type="match status" value="1"/>
</dbReference>
<evidence type="ECO:0000256" key="8">
    <source>
        <dbReference type="ARBA" id="ARBA00022670"/>
    </source>
</evidence>
<keyword evidence="10" id="KW-0378">Hydrolase</keyword>
<keyword evidence="7" id="KW-0963">Cytoplasm</keyword>
<evidence type="ECO:0000256" key="5">
    <source>
        <dbReference type="ARBA" id="ARBA00012564"/>
    </source>
</evidence>
<proteinExistence type="inferred from homology"/>
<dbReference type="Pfam" id="PF17900">
    <property type="entry name" value="Peptidase_M1_N"/>
    <property type="match status" value="1"/>
</dbReference>
<dbReference type="CDD" id="cd09603">
    <property type="entry name" value="M1_APN_like"/>
    <property type="match status" value="1"/>
</dbReference>
<reference evidence="17 18" key="1">
    <citation type="submission" date="2022-06" db="EMBL/GenBank/DDBJ databases">
        <title>Genomic Encyclopedia of Archaeal and Bacterial Type Strains, Phase II (KMG-II): from individual species to whole genera.</title>
        <authorList>
            <person name="Goeker M."/>
        </authorList>
    </citation>
    <scope>NUCLEOTIDE SEQUENCE [LARGE SCALE GENOMIC DNA]</scope>
    <source>
        <strain evidence="17 18">DSM 44255</strain>
    </source>
</reference>
<dbReference type="InterPro" id="IPR027268">
    <property type="entry name" value="Peptidase_M4/M1_CTD_sf"/>
</dbReference>
<keyword evidence="9" id="KW-0479">Metal-binding</keyword>